<keyword evidence="1" id="KW-0732">Signal</keyword>
<feature type="chain" id="PRO_5046736961" evidence="1">
    <location>
        <begin position="26"/>
        <end position="293"/>
    </location>
</feature>
<evidence type="ECO:0000313" key="2">
    <source>
        <dbReference type="EMBL" id="MBE7941842.1"/>
    </source>
</evidence>
<reference evidence="2 3" key="1">
    <citation type="submission" date="2020-10" db="EMBL/GenBank/DDBJ databases">
        <title>Draft genome of Ramlibacter aquaticus LMG 30558.</title>
        <authorList>
            <person name="Props R."/>
        </authorList>
    </citation>
    <scope>NUCLEOTIDE SEQUENCE [LARGE SCALE GENOMIC DNA]</scope>
    <source>
        <strain evidence="2 3">LMG 30558</strain>
    </source>
</reference>
<dbReference type="EMBL" id="JADDOJ010000066">
    <property type="protein sequence ID" value="MBE7941842.1"/>
    <property type="molecule type" value="Genomic_DNA"/>
</dbReference>
<sequence>MNRCSMLRRAAMAALLVAASGLAQADGAQLRAQYEQMREPLRNNSFGRALVIHSQDTGDTIVGDVHAVLDFPFKVVSEGLAQPQAWCDVLILPFNTKYCHPFNNAAGANLQMRIGRKADQPLADAYRLDFAFRPVARTADYMETELSAAKGPLGTRDYHIVLSVTPLDERHSFIHLSYTYGYGGFGRIAMQTYLNTVGASKVGFTVTGREPNGQVQYIGGIRGAIERNVVRYYLAIDSYLASLTAPPEQQLDRRLQGWFNATEKYARQLHEMDRGDYLAMKKHESERQQALLD</sequence>
<comment type="caution">
    <text evidence="2">The sequence shown here is derived from an EMBL/GenBank/DDBJ whole genome shotgun (WGS) entry which is preliminary data.</text>
</comment>
<proteinExistence type="predicted"/>
<feature type="signal peptide" evidence="1">
    <location>
        <begin position="1"/>
        <end position="25"/>
    </location>
</feature>
<gene>
    <name evidence="2" type="ORF">IM725_14775</name>
</gene>
<dbReference type="Proteomes" id="UP000715965">
    <property type="component" value="Unassembled WGS sequence"/>
</dbReference>
<protein>
    <submittedName>
        <fullName evidence="2">Uncharacterized protein</fullName>
    </submittedName>
</protein>
<dbReference type="RefSeq" id="WP_193781404.1">
    <property type="nucleotide sequence ID" value="NZ_JADDOJ010000066.1"/>
</dbReference>
<organism evidence="2 3">
    <name type="scientific">Ramlibacter aquaticus</name>
    <dbReference type="NCBI Taxonomy" id="2780094"/>
    <lineage>
        <taxon>Bacteria</taxon>
        <taxon>Pseudomonadati</taxon>
        <taxon>Pseudomonadota</taxon>
        <taxon>Betaproteobacteria</taxon>
        <taxon>Burkholderiales</taxon>
        <taxon>Comamonadaceae</taxon>
        <taxon>Ramlibacter</taxon>
    </lineage>
</organism>
<keyword evidence="3" id="KW-1185">Reference proteome</keyword>
<name>A0ABR9SIJ6_9BURK</name>
<accession>A0ABR9SIJ6</accession>
<evidence type="ECO:0000256" key="1">
    <source>
        <dbReference type="SAM" id="SignalP"/>
    </source>
</evidence>
<evidence type="ECO:0000313" key="3">
    <source>
        <dbReference type="Proteomes" id="UP000715965"/>
    </source>
</evidence>